<proteinExistence type="predicted"/>
<dbReference type="AlphaFoldDB" id="A0AAN7GGU1"/>
<sequence>MPIPEHSDGSENNLIINTNSLVSGPIMIGYYEGESSAPSVQHPTPLNQERDQLRLQEGIG</sequence>
<feature type="compositionally biased region" description="Polar residues" evidence="1">
    <location>
        <begin position="36"/>
        <end position="47"/>
    </location>
</feature>
<protein>
    <submittedName>
        <fullName evidence="2">Uncharacterized protein</fullName>
    </submittedName>
</protein>
<dbReference type="EMBL" id="JAXIOK010000022">
    <property type="protein sequence ID" value="KAK4743938.1"/>
    <property type="molecule type" value="Genomic_DNA"/>
</dbReference>
<keyword evidence="3" id="KW-1185">Reference proteome</keyword>
<name>A0AAN7GGU1_9MYRT</name>
<comment type="caution">
    <text evidence="2">The sequence shown here is derived from an EMBL/GenBank/DDBJ whole genome shotgun (WGS) entry which is preliminary data.</text>
</comment>
<evidence type="ECO:0000313" key="2">
    <source>
        <dbReference type="EMBL" id="KAK4743938.1"/>
    </source>
</evidence>
<accession>A0AAN7GGU1</accession>
<evidence type="ECO:0000256" key="1">
    <source>
        <dbReference type="SAM" id="MobiDB-lite"/>
    </source>
</evidence>
<reference evidence="2 3" key="1">
    <citation type="journal article" date="2023" name="Hortic Res">
        <title>Pangenome of water caltrop reveals structural variations and asymmetric subgenome divergence after allopolyploidization.</title>
        <authorList>
            <person name="Zhang X."/>
            <person name="Chen Y."/>
            <person name="Wang L."/>
            <person name="Yuan Y."/>
            <person name="Fang M."/>
            <person name="Shi L."/>
            <person name="Lu R."/>
            <person name="Comes H.P."/>
            <person name="Ma Y."/>
            <person name="Chen Y."/>
            <person name="Huang G."/>
            <person name="Zhou Y."/>
            <person name="Zheng Z."/>
            <person name="Qiu Y."/>
        </authorList>
    </citation>
    <scope>NUCLEOTIDE SEQUENCE [LARGE SCALE GENOMIC DNA]</scope>
    <source>
        <tissue evidence="2">Roots</tissue>
    </source>
</reference>
<feature type="region of interest" description="Disordered" evidence="1">
    <location>
        <begin position="33"/>
        <end position="60"/>
    </location>
</feature>
<organism evidence="2 3">
    <name type="scientific">Trapa incisa</name>
    <dbReference type="NCBI Taxonomy" id="236973"/>
    <lineage>
        <taxon>Eukaryota</taxon>
        <taxon>Viridiplantae</taxon>
        <taxon>Streptophyta</taxon>
        <taxon>Embryophyta</taxon>
        <taxon>Tracheophyta</taxon>
        <taxon>Spermatophyta</taxon>
        <taxon>Magnoliopsida</taxon>
        <taxon>eudicotyledons</taxon>
        <taxon>Gunneridae</taxon>
        <taxon>Pentapetalae</taxon>
        <taxon>rosids</taxon>
        <taxon>malvids</taxon>
        <taxon>Myrtales</taxon>
        <taxon>Lythraceae</taxon>
        <taxon>Trapa</taxon>
    </lineage>
</organism>
<gene>
    <name evidence="2" type="ORF">SAY87_010250</name>
</gene>
<dbReference type="Proteomes" id="UP001345219">
    <property type="component" value="Chromosome 9"/>
</dbReference>
<evidence type="ECO:0000313" key="3">
    <source>
        <dbReference type="Proteomes" id="UP001345219"/>
    </source>
</evidence>